<reference evidence="1" key="1">
    <citation type="submission" date="2023-04" db="EMBL/GenBank/DDBJ databases">
        <title>Ambrosiozyma monospora NBRC 10751.</title>
        <authorList>
            <person name="Ichikawa N."/>
            <person name="Sato H."/>
            <person name="Tonouchi N."/>
        </authorList>
    </citation>
    <scope>NUCLEOTIDE SEQUENCE</scope>
    <source>
        <strain evidence="1">NBRC 10751</strain>
    </source>
</reference>
<dbReference type="EMBL" id="BSXS01000423">
    <property type="protein sequence ID" value="GME72443.1"/>
    <property type="molecule type" value="Genomic_DNA"/>
</dbReference>
<sequence>MLASTKTATKTTSRALLTQVKRQYATTGGHGRLADLRKAASTEPVKRVDMKREKKDVYKARRVSRFRTNSADGRYNRNINRGRRNGGSDSSSGGRDSNQPQFEQGSDFPDETEVEAWLDQVSDGSDVQVFKKLAGFMKVEPGQVPKKIQDGKVREIWEEFQISQKSDTDADVDNLIDSETYESWLDEEHLKYIERKRYQTAYKPIKPISNESLKVQFKALDQAKQFNSFIKGDATLGSKISSTSTGSTTTRYTPSFPTKPELEIVKAKAGYDTKSRFLRALEQLTKQKGYVLADTFRRHPNLPVTAQGNYPYGQSNVPNSGARSDSAPFEKLTGELKASSENWNEILDATVRGVRSEVVLNAEDKKRFGTDQLKLNASVVANALNSNAQLKVGDLHQQIAGVAASGGSLKDIPRVVEAKK</sequence>
<name>A0ACB5STF5_AMBMO</name>
<comment type="caution">
    <text evidence="1">The sequence shown here is derived from an EMBL/GenBank/DDBJ whole genome shotgun (WGS) entry which is preliminary data.</text>
</comment>
<accession>A0ACB5STF5</accession>
<proteinExistence type="predicted"/>
<evidence type="ECO:0000313" key="2">
    <source>
        <dbReference type="Proteomes" id="UP001165064"/>
    </source>
</evidence>
<evidence type="ECO:0000313" key="1">
    <source>
        <dbReference type="EMBL" id="GME72443.1"/>
    </source>
</evidence>
<gene>
    <name evidence="1" type="ORF">Amon02_000099300</name>
</gene>
<protein>
    <submittedName>
        <fullName evidence="1">Unnamed protein product</fullName>
    </submittedName>
</protein>
<dbReference type="Proteomes" id="UP001165064">
    <property type="component" value="Unassembled WGS sequence"/>
</dbReference>
<organism evidence="1 2">
    <name type="scientific">Ambrosiozyma monospora</name>
    <name type="common">Yeast</name>
    <name type="synonym">Endomycopsis monosporus</name>
    <dbReference type="NCBI Taxonomy" id="43982"/>
    <lineage>
        <taxon>Eukaryota</taxon>
        <taxon>Fungi</taxon>
        <taxon>Dikarya</taxon>
        <taxon>Ascomycota</taxon>
        <taxon>Saccharomycotina</taxon>
        <taxon>Pichiomycetes</taxon>
        <taxon>Pichiales</taxon>
        <taxon>Pichiaceae</taxon>
        <taxon>Ambrosiozyma</taxon>
    </lineage>
</organism>
<keyword evidence="2" id="KW-1185">Reference proteome</keyword>